<keyword evidence="1 4" id="KW-0560">Oxidoreductase</keyword>
<sequence length="185" mass="21580">MEVKVATFGGGCFWCLEEAFSKVEGVIKVTPGYAGGDVENPTYEEVCSGKTGHVEAVQLFYDPERVSFRELLITYLTNIDPTDSKGQFADRGSQYRPVIFYHDEEQRRLSEKALRVLSESSLFEEPVSVKVEPFKNFYPAEEYHHRYYQKEPMRYYHYKVNSGRKTYCEIVWEKKGGRKLLEEKL</sequence>
<dbReference type="SUPFAM" id="SSF55068">
    <property type="entry name" value="Peptide methionine sulfoxide reductase"/>
    <property type="match status" value="1"/>
</dbReference>
<evidence type="ECO:0000313" key="7">
    <source>
        <dbReference type="Proteomes" id="UP000280881"/>
    </source>
</evidence>
<dbReference type="GO" id="GO:0008113">
    <property type="term" value="F:peptide-methionine (S)-S-oxide reductase activity"/>
    <property type="evidence" value="ECO:0007669"/>
    <property type="project" value="UniProtKB-UniRule"/>
</dbReference>
<dbReference type="Proteomes" id="UP000280881">
    <property type="component" value="Unassembled WGS sequence"/>
</dbReference>
<evidence type="ECO:0000313" key="6">
    <source>
        <dbReference type="EMBL" id="RKQ61594.1"/>
    </source>
</evidence>
<dbReference type="RefSeq" id="WP_121171377.1">
    <property type="nucleotide sequence ID" value="NZ_RBIE01000002.1"/>
</dbReference>
<evidence type="ECO:0000259" key="5">
    <source>
        <dbReference type="Pfam" id="PF01625"/>
    </source>
</evidence>
<comment type="catalytic activity">
    <reaction evidence="2 4">
        <text>L-methionyl-[protein] + [thioredoxin]-disulfide + H2O = L-methionyl-(S)-S-oxide-[protein] + [thioredoxin]-dithiol</text>
        <dbReference type="Rhea" id="RHEA:14217"/>
        <dbReference type="Rhea" id="RHEA-COMP:10698"/>
        <dbReference type="Rhea" id="RHEA-COMP:10700"/>
        <dbReference type="Rhea" id="RHEA-COMP:12313"/>
        <dbReference type="Rhea" id="RHEA-COMP:12315"/>
        <dbReference type="ChEBI" id="CHEBI:15377"/>
        <dbReference type="ChEBI" id="CHEBI:16044"/>
        <dbReference type="ChEBI" id="CHEBI:29950"/>
        <dbReference type="ChEBI" id="CHEBI:44120"/>
        <dbReference type="ChEBI" id="CHEBI:50058"/>
        <dbReference type="EC" id="1.8.4.11"/>
    </reaction>
</comment>
<evidence type="ECO:0000256" key="4">
    <source>
        <dbReference type="HAMAP-Rule" id="MF_01401"/>
    </source>
</evidence>
<dbReference type="OrthoDB" id="4174719at2"/>
<evidence type="ECO:0000256" key="3">
    <source>
        <dbReference type="ARBA" id="ARBA00048782"/>
    </source>
</evidence>
<dbReference type="InterPro" id="IPR036509">
    <property type="entry name" value="Met_Sox_Rdtase_MsrA_sf"/>
</dbReference>
<dbReference type="InterPro" id="IPR002569">
    <property type="entry name" value="Met_Sox_Rdtase_MsrA_dom"/>
</dbReference>
<evidence type="ECO:0000256" key="1">
    <source>
        <dbReference type="ARBA" id="ARBA00023002"/>
    </source>
</evidence>
<dbReference type="Gene3D" id="3.30.1060.10">
    <property type="entry name" value="Peptide methionine sulphoxide reductase MsrA"/>
    <property type="match status" value="1"/>
</dbReference>
<feature type="active site" evidence="4">
    <location>
        <position position="12"/>
    </location>
</feature>
<dbReference type="NCBIfam" id="TIGR00401">
    <property type="entry name" value="msrA"/>
    <property type="match status" value="1"/>
</dbReference>
<dbReference type="HAMAP" id="MF_01401">
    <property type="entry name" value="MsrA"/>
    <property type="match status" value="1"/>
</dbReference>
<accession>A0A420W6C6</accession>
<proteinExistence type="inferred from homology"/>
<feature type="domain" description="Peptide methionine sulphoxide reductase MsrA" evidence="5">
    <location>
        <begin position="6"/>
        <end position="157"/>
    </location>
</feature>
<dbReference type="EC" id="1.8.4.11" evidence="4"/>
<comment type="similarity">
    <text evidence="4">Belongs to the MsrA Met sulfoxide reductase family.</text>
</comment>
<gene>
    <name evidence="4" type="primary">msrA</name>
    <name evidence="6" type="ORF">C7457_1030</name>
</gene>
<reference evidence="6 7" key="1">
    <citation type="submission" date="2018-10" db="EMBL/GenBank/DDBJ databases">
        <title>Genomic Encyclopedia of Type Strains, Phase IV (KMG-IV): sequencing the most valuable type-strain genomes for metagenomic binning, comparative biology and taxonomic classification.</title>
        <authorList>
            <person name="Goeker M."/>
        </authorList>
    </citation>
    <scope>NUCLEOTIDE SEQUENCE [LARGE SCALE GENOMIC DNA]</scope>
    <source>
        <strain evidence="6 7">DSM 15521</strain>
    </source>
</reference>
<dbReference type="PANTHER" id="PTHR43774">
    <property type="entry name" value="PEPTIDE METHIONINE SULFOXIDE REDUCTASE"/>
    <property type="match status" value="1"/>
</dbReference>
<protein>
    <recommendedName>
        <fullName evidence="4">Peptide methionine sulfoxide reductase MsrA</fullName>
        <shortName evidence="4">Protein-methionine-S-oxide reductase</shortName>
        <ecNumber evidence="4">1.8.4.11</ecNumber>
    </recommendedName>
    <alternativeName>
        <fullName evidence="4">Peptide-methionine (S)-S-oxide reductase</fullName>
        <shortName evidence="4">Peptide Met(O) reductase</shortName>
    </alternativeName>
</protein>
<keyword evidence="7" id="KW-1185">Reference proteome</keyword>
<dbReference type="PANTHER" id="PTHR43774:SF1">
    <property type="entry name" value="PEPTIDE METHIONINE SULFOXIDE REDUCTASE MSRA 2"/>
    <property type="match status" value="1"/>
</dbReference>
<organism evidence="6 7">
    <name type="scientific">Thermovibrio guaymasensis</name>
    <dbReference type="NCBI Taxonomy" id="240167"/>
    <lineage>
        <taxon>Bacteria</taxon>
        <taxon>Pseudomonadati</taxon>
        <taxon>Aquificota</taxon>
        <taxon>Aquificia</taxon>
        <taxon>Desulfurobacteriales</taxon>
        <taxon>Desulfurobacteriaceae</taxon>
        <taxon>Thermovibrio</taxon>
    </lineage>
</organism>
<dbReference type="AlphaFoldDB" id="A0A420W6C6"/>
<name>A0A420W6C6_9BACT</name>
<evidence type="ECO:0000256" key="2">
    <source>
        <dbReference type="ARBA" id="ARBA00047806"/>
    </source>
</evidence>
<dbReference type="EMBL" id="RBIE01000002">
    <property type="protein sequence ID" value="RKQ61594.1"/>
    <property type="molecule type" value="Genomic_DNA"/>
</dbReference>
<dbReference type="Pfam" id="PF01625">
    <property type="entry name" value="PMSR"/>
    <property type="match status" value="1"/>
</dbReference>
<comment type="function">
    <text evidence="4">Has an important function as a repair enzyme for proteins that have been inactivated by oxidation. Catalyzes the reversible oxidation-reduction of methionine sulfoxide in proteins to methionine.</text>
</comment>
<comment type="caution">
    <text evidence="6">The sequence shown here is derived from an EMBL/GenBank/DDBJ whole genome shotgun (WGS) entry which is preliminary data.</text>
</comment>
<dbReference type="GO" id="GO:0033744">
    <property type="term" value="F:L-methionine:thioredoxin-disulfide S-oxidoreductase activity"/>
    <property type="evidence" value="ECO:0007669"/>
    <property type="project" value="RHEA"/>
</dbReference>
<comment type="catalytic activity">
    <reaction evidence="3 4">
        <text>[thioredoxin]-disulfide + L-methionine + H2O = L-methionine (S)-S-oxide + [thioredoxin]-dithiol</text>
        <dbReference type="Rhea" id="RHEA:19993"/>
        <dbReference type="Rhea" id="RHEA-COMP:10698"/>
        <dbReference type="Rhea" id="RHEA-COMP:10700"/>
        <dbReference type="ChEBI" id="CHEBI:15377"/>
        <dbReference type="ChEBI" id="CHEBI:29950"/>
        <dbReference type="ChEBI" id="CHEBI:50058"/>
        <dbReference type="ChEBI" id="CHEBI:57844"/>
        <dbReference type="ChEBI" id="CHEBI:58772"/>
        <dbReference type="EC" id="1.8.4.11"/>
    </reaction>
</comment>